<dbReference type="PANTHER" id="PTHR23517:SF15">
    <property type="entry name" value="PROTON-DEPENDENT OLIGOPEPTIDE FAMILY TRANSPORT PROTEIN"/>
    <property type="match status" value="1"/>
</dbReference>
<evidence type="ECO:0000256" key="9">
    <source>
        <dbReference type="SAM" id="Phobius"/>
    </source>
</evidence>
<evidence type="ECO:0000256" key="8">
    <source>
        <dbReference type="RuleBase" id="RU003755"/>
    </source>
</evidence>
<dbReference type="PROSITE" id="PS01022">
    <property type="entry name" value="PTR2_1"/>
    <property type="match status" value="1"/>
</dbReference>
<dbReference type="PANTHER" id="PTHR23517">
    <property type="entry name" value="RESISTANCE PROTEIN MDTM, PUTATIVE-RELATED-RELATED"/>
    <property type="match status" value="1"/>
</dbReference>
<comment type="similarity">
    <text evidence="8">Belongs to the major facilitator superfamily. Proton-dependent oligopeptide transporter (POT/PTR) (TC 2.A.17) family.</text>
</comment>
<feature type="transmembrane region" description="Helical" evidence="9">
    <location>
        <begin position="375"/>
        <end position="393"/>
    </location>
</feature>
<dbReference type="EMBL" id="WIOL01000002">
    <property type="protein sequence ID" value="MQT16744.1"/>
    <property type="molecule type" value="Genomic_DNA"/>
</dbReference>
<dbReference type="Pfam" id="PF00854">
    <property type="entry name" value="PTR2"/>
    <property type="match status" value="1"/>
</dbReference>
<dbReference type="GO" id="GO:1904680">
    <property type="term" value="F:peptide transmembrane transporter activity"/>
    <property type="evidence" value="ECO:0007669"/>
    <property type="project" value="InterPro"/>
</dbReference>
<dbReference type="GO" id="GO:0006857">
    <property type="term" value="P:oligopeptide transport"/>
    <property type="evidence" value="ECO:0007669"/>
    <property type="project" value="InterPro"/>
</dbReference>
<proteinExistence type="inferred from homology"/>
<feature type="transmembrane region" description="Helical" evidence="9">
    <location>
        <begin position="413"/>
        <end position="438"/>
    </location>
</feature>
<evidence type="ECO:0000256" key="3">
    <source>
        <dbReference type="ARBA" id="ARBA00022475"/>
    </source>
</evidence>
<dbReference type="Proteomes" id="UP000481327">
    <property type="component" value="Unassembled WGS sequence"/>
</dbReference>
<feature type="transmembrane region" description="Helical" evidence="9">
    <location>
        <begin position="263"/>
        <end position="282"/>
    </location>
</feature>
<keyword evidence="2 8" id="KW-0813">Transport</keyword>
<evidence type="ECO:0000256" key="2">
    <source>
        <dbReference type="ARBA" id="ARBA00022448"/>
    </source>
</evidence>
<evidence type="ECO:0000256" key="5">
    <source>
        <dbReference type="ARBA" id="ARBA00022856"/>
    </source>
</evidence>
<feature type="transmembrane region" description="Helical" evidence="9">
    <location>
        <begin position="458"/>
        <end position="480"/>
    </location>
</feature>
<reference evidence="10 11" key="1">
    <citation type="submission" date="2019-09" db="EMBL/GenBank/DDBJ databases">
        <title>Polymorphobacter sp. isolated from a lake in China.</title>
        <authorList>
            <person name="Liu Z."/>
        </authorList>
    </citation>
    <scope>NUCLEOTIDE SEQUENCE [LARGE SCALE GENOMIC DNA]</scope>
    <source>
        <strain evidence="10 11">D40P</strain>
    </source>
</reference>
<gene>
    <name evidence="10" type="ORF">F3168_05695</name>
</gene>
<evidence type="ECO:0000313" key="10">
    <source>
        <dbReference type="EMBL" id="MQT16744.1"/>
    </source>
</evidence>
<comment type="subcellular location">
    <subcellularLocation>
        <location evidence="1">Cell membrane</location>
        <topology evidence="1">Multi-pass membrane protein</topology>
    </subcellularLocation>
    <subcellularLocation>
        <location evidence="8">Membrane</location>
        <topology evidence="8">Multi-pass membrane protein</topology>
    </subcellularLocation>
</comment>
<keyword evidence="3" id="KW-1003">Cell membrane</keyword>
<feature type="transmembrane region" description="Helical" evidence="9">
    <location>
        <begin position="193"/>
        <end position="212"/>
    </location>
</feature>
<keyword evidence="6 9" id="KW-1133">Transmembrane helix</keyword>
<dbReference type="AlphaFoldDB" id="A0A7C9KM54"/>
<keyword evidence="4 8" id="KW-0812">Transmembrane</keyword>
<evidence type="ECO:0000256" key="7">
    <source>
        <dbReference type="ARBA" id="ARBA00023136"/>
    </source>
</evidence>
<feature type="transmembrane region" description="Helical" evidence="9">
    <location>
        <begin position="103"/>
        <end position="122"/>
    </location>
</feature>
<feature type="transmembrane region" description="Helical" evidence="9">
    <location>
        <begin position="233"/>
        <end position="257"/>
    </location>
</feature>
<dbReference type="InterPro" id="IPR018456">
    <property type="entry name" value="PTR2_symporter_CS"/>
</dbReference>
<comment type="caution">
    <text evidence="10">The sequence shown here is derived from an EMBL/GenBank/DDBJ whole genome shotgun (WGS) entry which is preliminary data.</text>
</comment>
<dbReference type="OrthoDB" id="9772725at2"/>
<sequence>MWGVSDLVDIAAEPRDLPIIDTRPQWFGHPAQLARLFTTELWERFGFYGMRALLVLYLTQHFIFNDRVGSGMYGAYMSLVYLTPFIGGLLADRYLGSKRAVKFGALVMSAGYLMLCFGGDTAQPFATFDGVRHPVTIAATADGSDGQFVTDAGQRLQIKGRDDGAVDLLAADGTPARTIPKAEFSSDAVRSPFYVALMLVALSLIVIGNGFFKPNISTMVGSLYAKGDQRRDAGFTIFYMGINLGSLGSQILCPFLAVAFGWWAGFGLAALGMLVAWALIQFDGGRLAGYGEVPAAAGPDRSRLIYLLSIAAVVVPWLLFSNTLDAPAPVEGQGIAGYLLALPVLGKALFLTFIVGLPAILVWSYRAGSKAEFQMMLAAMVLIVFNVTFWTLFEQAGSSLTLFADRNTNLSVFGLFSISAGQTQFFNALFIVLLAPLFSAMWTRLAARGLEPGIPVKFGIALIGVGLGFLFLVLGTTFAGPDYKVGLWWLAGLYLIHSMAELCISPVGLSMITKLSIARIVGMMMGVWFLSISVAQYVGGIVAQVASVETVGGEVTNLSVSLATYAGVFQTIGIASAIIGGVLLLLSPFLKRWMHGVR</sequence>
<evidence type="ECO:0000256" key="4">
    <source>
        <dbReference type="ARBA" id="ARBA00022692"/>
    </source>
</evidence>
<keyword evidence="5" id="KW-0571">Peptide transport</keyword>
<feature type="transmembrane region" description="Helical" evidence="9">
    <location>
        <begin position="70"/>
        <end position="91"/>
    </location>
</feature>
<feature type="transmembrane region" description="Helical" evidence="9">
    <location>
        <begin position="303"/>
        <end position="320"/>
    </location>
</feature>
<evidence type="ECO:0000256" key="1">
    <source>
        <dbReference type="ARBA" id="ARBA00004651"/>
    </source>
</evidence>
<evidence type="ECO:0000313" key="11">
    <source>
        <dbReference type="Proteomes" id="UP000481327"/>
    </source>
</evidence>
<feature type="transmembrane region" description="Helical" evidence="9">
    <location>
        <begin position="45"/>
        <end position="64"/>
    </location>
</feature>
<evidence type="ECO:0000256" key="6">
    <source>
        <dbReference type="ARBA" id="ARBA00022989"/>
    </source>
</evidence>
<accession>A0A7C9KM54</accession>
<keyword evidence="5" id="KW-0653">Protein transport</keyword>
<protein>
    <submittedName>
        <fullName evidence="10">MFS transporter</fullName>
    </submittedName>
</protein>
<feature type="transmembrane region" description="Helical" evidence="9">
    <location>
        <begin position="521"/>
        <end position="542"/>
    </location>
</feature>
<dbReference type="InterPro" id="IPR050171">
    <property type="entry name" value="MFS_Transporters"/>
</dbReference>
<organism evidence="10 11">
    <name type="scientific">Sandarakinorhabdus fusca</name>
    <dbReference type="NCBI Taxonomy" id="1439888"/>
    <lineage>
        <taxon>Bacteria</taxon>
        <taxon>Pseudomonadati</taxon>
        <taxon>Pseudomonadota</taxon>
        <taxon>Alphaproteobacteria</taxon>
        <taxon>Sphingomonadales</taxon>
        <taxon>Sphingosinicellaceae</taxon>
        <taxon>Sandarakinorhabdus</taxon>
    </lineage>
</organism>
<feature type="transmembrane region" description="Helical" evidence="9">
    <location>
        <begin position="340"/>
        <end position="363"/>
    </location>
</feature>
<dbReference type="NCBIfam" id="TIGR00924">
    <property type="entry name" value="yjdL_sub1_fam"/>
    <property type="match status" value="1"/>
</dbReference>
<dbReference type="InterPro" id="IPR000109">
    <property type="entry name" value="POT_fam"/>
</dbReference>
<dbReference type="InterPro" id="IPR005279">
    <property type="entry name" value="Dipep/tripep_permease"/>
</dbReference>
<feature type="transmembrane region" description="Helical" evidence="9">
    <location>
        <begin position="562"/>
        <end position="586"/>
    </location>
</feature>
<keyword evidence="7 9" id="KW-0472">Membrane</keyword>
<dbReference type="SUPFAM" id="SSF103473">
    <property type="entry name" value="MFS general substrate transporter"/>
    <property type="match status" value="1"/>
</dbReference>
<feature type="transmembrane region" description="Helical" evidence="9">
    <location>
        <begin position="486"/>
        <end position="509"/>
    </location>
</feature>
<dbReference type="PROSITE" id="PS01023">
    <property type="entry name" value="PTR2_2"/>
    <property type="match status" value="1"/>
</dbReference>
<dbReference type="InterPro" id="IPR036259">
    <property type="entry name" value="MFS_trans_sf"/>
</dbReference>
<dbReference type="CDD" id="cd17346">
    <property type="entry name" value="MFS_DtpA_like"/>
    <property type="match status" value="1"/>
</dbReference>
<dbReference type="Gene3D" id="1.20.1250.20">
    <property type="entry name" value="MFS general substrate transporter like domains"/>
    <property type="match status" value="2"/>
</dbReference>
<name>A0A7C9KM54_9SPHN</name>
<keyword evidence="11" id="KW-1185">Reference proteome</keyword>
<dbReference type="GO" id="GO:0005886">
    <property type="term" value="C:plasma membrane"/>
    <property type="evidence" value="ECO:0007669"/>
    <property type="project" value="UniProtKB-SubCell"/>
</dbReference>